<dbReference type="Proteomes" id="UP000245778">
    <property type="component" value="Unassembled WGS sequence"/>
</dbReference>
<dbReference type="OrthoDB" id="1852358at2"/>
<keyword evidence="1" id="KW-0812">Transmembrane</keyword>
<evidence type="ECO:0000313" key="2">
    <source>
        <dbReference type="EMBL" id="ALP94061.1"/>
    </source>
</evidence>
<name>A0A0S2W404_9FIRM</name>
<sequence length="208" mass="21381">MRKRIVRIWDVPAGGLLPALITVASAFCIGGLAGMLLAAQVGGGGHDSLAAYIEGYLAAAKSGSVVLSPGLLSVLWESVRWPLFAFLMGFTALGVLGIPTLFAVRGFLLSFAVSSFVRMFGGTGGILAFFAFGITGLAAVPALFVLGVQSFAGARELAGRALSGKKGVFPFGRAYWVRCALCAGAVALSAVLEYWAVPALLCSVAGLF</sequence>
<evidence type="ECO:0000256" key="1">
    <source>
        <dbReference type="SAM" id="Phobius"/>
    </source>
</evidence>
<reference evidence="2 4" key="1">
    <citation type="journal article" date="2015" name="Nat. Commun.">
        <title>Production of butyrate from lysine and the Amadori product fructoselysine by a human gut commensal.</title>
        <authorList>
            <person name="Bui T.P."/>
            <person name="Ritari J."/>
            <person name="Boeren S."/>
            <person name="de Waard P."/>
            <person name="Plugge C.M."/>
            <person name="de Vos W.M."/>
        </authorList>
    </citation>
    <scope>NUCLEOTIDE SEQUENCE [LARGE SCALE GENOMIC DNA]</scope>
    <source>
        <strain evidence="2 4">AF211</strain>
    </source>
</reference>
<evidence type="ECO:0008006" key="6">
    <source>
        <dbReference type="Google" id="ProtNLM"/>
    </source>
</evidence>
<dbReference type="AlphaFoldDB" id="A0A0S2W404"/>
<evidence type="ECO:0000313" key="5">
    <source>
        <dbReference type="Proteomes" id="UP000245778"/>
    </source>
</evidence>
<feature type="transmembrane region" description="Helical" evidence="1">
    <location>
        <begin position="12"/>
        <end position="36"/>
    </location>
</feature>
<dbReference type="STRING" id="1297617.IB211_01670c"/>
<evidence type="ECO:0000313" key="3">
    <source>
        <dbReference type="EMBL" id="PVY59118.1"/>
    </source>
</evidence>
<keyword evidence="1" id="KW-0472">Membrane</keyword>
<feature type="transmembrane region" description="Helical" evidence="1">
    <location>
        <begin position="56"/>
        <end position="76"/>
    </location>
</feature>
<gene>
    <name evidence="3" type="ORF">C7373_10299</name>
    <name evidence="2" type="ORF">IB211_01670c</name>
</gene>
<keyword evidence="1" id="KW-1133">Transmembrane helix</keyword>
<dbReference type="RefSeq" id="WP_033116675.1">
    <property type="nucleotide sequence ID" value="NZ_CALICV010000150.1"/>
</dbReference>
<feature type="transmembrane region" description="Helical" evidence="1">
    <location>
        <begin position="175"/>
        <end position="197"/>
    </location>
</feature>
<organism evidence="2 4">
    <name type="scientific">Intestinimonas butyriciproducens</name>
    <dbReference type="NCBI Taxonomy" id="1297617"/>
    <lineage>
        <taxon>Bacteria</taxon>
        <taxon>Bacillati</taxon>
        <taxon>Bacillota</taxon>
        <taxon>Clostridia</taxon>
        <taxon>Eubacteriales</taxon>
        <taxon>Intestinimonas</taxon>
    </lineage>
</organism>
<dbReference type="EMBL" id="CP011307">
    <property type="protein sequence ID" value="ALP94061.1"/>
    <property type="molecule type" value="Genomic_DNA"/>
</dbReference>
<accession>A0A0S2W404</accession>
<keyword evidence="4" id="KW-1185">Reference proteome</keyword>
<feature type="transmembrane region" description="Helical" evidence="1">
    <location>
        <begin position="124"/>
        <end position="154"/>
    </location>
</feature>
<dbReference type="KEGG" id="ibu:IB211_01670c"/>
<dbReference type="eggNOG" id="ENOG5032363">
    <property type="taxonomic scope" value="Bacteria"/>
</dbReference>
<reference evidence="3 5" key="3">
    <citation type="submission" date="2018-04" db="EMBL/GenBank/DDBJ databases">
        <title>Genomic Encyclopedia of Type Strains, Phase IV (KMG-IV): sequencing the most valuable type-strain genomes for metagenomic binning, comparative biology and taxonomic classification.</title>
        <authorList>
            <person name="Goeker M."/>
        </authorList>
    </citation>
    <scope>NUCLEOTIDE SEQUENCE [LARGE SCALE GENOMIC DNA]</scope>
    <source>
        <strain evidence="3 5">DSM 26588</strain>
    </source>
</reference>
<dbReference type="GeneID" id="93229232"/>
<feature type="transmembrane region" description="Helical" evidence="1">
    <location>
        <begin position="83"/>
        <end position="104"/>
    </location>
</feature>
<dbReference type="Proteomes" id="UP000064844">
    <property type="component" value="Chromosome"/>
</dbReference>
<evidence type="ECO:0000313" key="4">
    <source>
        <dbReference type="Proteomes" id="UP000064844"/>
    </source>
</evidence>
<dbReference type="EMBL" id="QEKK01000002">
    <property type="protein sequence ID" value="PVY59118.1"/>
    <property type="molecule type" value="Genomic_DNA"/>
</dbReference>
<reference evidence="4" key="2">
    <citation type="submission" date="2015-04" db="EMBL/GenBank/DDBJ databases">
        <title>A butyrogenic pathway from the amino acid lysine in a human gut commensal.</title>
        <authorList>
            <person name="de Vos W.M."/>
            <person name="Bui N.T.P."/>
            <person name="Plugge C.M."/>
            <person name="Ritari J."/>
        </authorList>
    </citation>
    <scope>NUCLEOTIDE SEQUENCE [LARGE SCALE GENOMIC DNA]</scope>
    <source>
        <strain evidence="4">AF211</strain>
    </source>
</reference>
<protein>
    <recommendedName>
        <fullName evidence="6">Stage II sporulation protein M</fullName>
    </recommendedName>
</protein>
<proteinExistence type="predicted"/>